<protein>
    <recommendedName>
        <fullName evidence="4">Dipeptidyl-peptidase IV</fullName>
    </recommendedName>
</protein>
<evidence type="ECO:0008006" key="4">
    <source>
        <dbReference type="Google" id="ProtNLM"/>
    </source>
</evidence>
<keyword evidence="1" id="KW-0812">Transmembrane</keyword>
<sequence>MKKIKLFFIWTIIPLVISFLCLLFIDRVYLSSSKDFKISKVEDNNKTLKRNVSIDIPEEAKNIQVSYSGEYISYYYENKIVIVDAKDKKEKNVQFNNGEINYTSWLPDRNILFIGEKSEEGGGHYLTFYSYDSERGERFQLEDNNGKKTIINLPSGSYNIDKMTLSTATNTIYVKLKNAAGRNRMYRINTMAELQRIKNIGNNIGEIAVMNSEDKLVYENKNNNNIYIEGNENNISGENGYAYSILKIDDGDRIYLGRTNLNASEKKIDQIVYWGLGEKTLNKRELVLNNSVEAQNIKIGTNRHVFIVENEDNKLKEVSSKQEFKYKGKFIDIFNNGIVSRSGNKILIKTIDFDKN</sequence>
<evidence type="ECO:0000313" key="2">
    <source>
        <dbReference type="EMBL" id="NEZ46875.1"/>
    </source>
</evidence>
<evidence type="ECO:0000313" key="3">
    <source>
        <dbReference type="Proteomes" id="UP000473885"/>
    </source>
</evidence>
<feature type="transmembrane region" description="Helical" evidence="1">
    <location>
        <begin position="7"/>
        <end position="25"/>
    </location>
</feature>
<comment type="caution">
    <text evidence="2">The sequence shown here is derived from an EMBL/GenBank/DDBJ whole genome shotgun (WGS) entry which is preliminary data.</text>
</comment>
<dbReference type="SUPFAM" id="SSF82171">
    <property type="entry name" value="DPP6 N-terminal domain-like"/>
    <property type="match status" value="1"/>
</dbReference>
<keyword evidence="3" id="KW-1185">Reference proteome</keyword>
<dbReference type="Proteomes" id="UP000473885">
    <property type="component" value="Unassembled WGS sequence"/>
</dbReference>
<proteinExistence type="predicted"/>
<keyword evidence="1" id="KW-1133">Transmembrane helix</keyword>
<keyword evidence="1" id="KW-0472">Membrane</keyword>
<organism evidence="2 3">
    <name type="scientific">Clostridium niameyense</name>
    <dbReference type="NCBI Taxonomy" id="1622073"/>
    <lineage>
        <taxon>Bacteria</taxon>
        <taxon>Bacillati</taxon>
        <taxon>Bacillota</taxon>
        <taxon>Clostridia</taxon>
        <taxon>Eubacteriales</taxon>
        <taxon>Clostridiaceae</taxon>
        <taxon>Clostridium</taxon>
    </lineage>
</organism>
<name>A0A6M0R9D2_9CLOT</name>
<evidence type="ECO:0000256" key="1">
    <source>
        <dbReference type="SAM" id="Phobius"/>
    </source>
</evidence>
<gene>
    <name evidence="2" type="ORF">FDF74_06560</name>
</gene>
<reference evidence="2 3" key="1">
    <citation type="submission" date="2019-04" db="EMBL/GenBank/DDBJ databases">
        <title>Genome sequencing of Clostridium botulinum Groups I-IV and Clostridium butyricum.</title>
        <authorList>
            <person name="Brunt J."/>
            <person name="Van Vliet A.H.M."/>
            <person name="Stringer S.C."/>
            <person name="Carter A.T."/>
            <person name="Peck M.W."/>
        </authorList>
    </citation>
    <scope>NUCLEOTIDE SEQUENCE [LARGE SCALE GENOMIC DNA]</scope>
    <source>
        <strain evidence="2 3">IFR 18/094</strain>
    </source>
</reference>
<dbReference type="AlphaFoldDB" id="A0A6M0R9D2"/>
<dbReference type="EMBL" id="SXDP01000004">
    <property type="protein sequence ID" value="NEZ46875.1"/>
    <property type="molecule type" value="Genomic_DNA"/>
</dbReference>
<accession>A0A6M0R9D2</accession>
<dbReference type="RefSeq" id="WP_163249051.1">
    <property type="nucleotide sequence ID" value="NZ_SXDP01000004.1"/>
</dbReference>